<feature type="region of interest" description="Disordered" evidence="1">
    <location>
        <begin position="298"/>
        <end position="317"/>
    </location>
</feature>
<evidence type="ECO:0000313" key="3">
    <source>
        <dbReference type="Proteomes" id="UP000595046"/>
    </source>
</evidence>
<name>A0A7T1T6Y1_9ACTN</name>
<sequence length="317" mass="35594">MPRSQQLRLSGIEDWPRAPLEEWAETRDTLHMWAQIVGKVRLAQAPMVNHWWQVPLYVSTRGLTTSAIPYGEGTFEMEFDFCDHHLHVRASDGGERRIALEAKSVAVFYDETLAALDALGIEVAIRPMPVEVESAIPFPDDTGHASYRPDHVRRFWGQLTSAQRVLAEFRSRFIGKVSPVHFFWGSMDLAVTRFSGRPAPPHPGGAPHLADWIMVEAYSHELSSCGFWPGGSAEGTFYSYAYPEPAGYAQHPVRPTAAAYNADVGEFLLPYEAVRTSPDPDQALLEFLQSSYEAAAQNARWDRDALEDRPERRAAPR</sequence>
<dbReference type="RefSeq" id="WP_197351340.1">
    <property type="nucleotide sequence ID" value="NZ_CP048882.1"/>
</dbReference>
<evidence type="ECO:0000313" key="2">
    <source>
        <dbReference type="EMBL" id="QPP07531.1"/>
    </source>
</evidence>
<keyword evidence="3" id="KW-1185">Reference proteome</keyword>
<dbReference type="KEGG" id="sbat:G4Z16_15320"/>
<gene>
    <name evidence="2" type="ORF">G4Z16_15320</name>
</gene>
<evidence type="ECO:0008006" key="4">
    <source>
        <dbReference type="Google" id="ProtNLM"/>
    </source>
</evidence>
<dbReference type="EMBL" id="CP048882">
    <property type="protein sequence ID" value="QPP07531.1"/>
    <property type="molecule type" value="Genomic_DNA"/>
</dbReference>
<evidence type="ECO:0000256" key="1">
    <source>
        <dbReference type="SAM" id="MobiDB-lite"/>
    </source>
</evidence>
<dbReference type="AlphaFoldDB" id="A0A7T1T6Y1"/>
<dbReference type="Proteomes" id="UP000595046">
    <property type="component" value="Chromosome"/>
</dbReference>
<reference evidence="3" key="1">
    <citation type="submission" date="2020-02" db="EMBL/GenBank/DDBJ databases">
        <title>Streptomyces sp. ASO4wet.</title>
        <authorList>
            <person name="Risdian C."/>
            <person name="Landwehr W."/>
            <person name="Schupp P."/>
            <person name="Wink J."/>
        </authorList>
    </citation>
    <scope>NUCLEOTIDE SEQUENCE [LARGE SCALE GENOMIC DNA]</scope>
    <source>
        <strain evidence="3">ASO4wet</strain>
    </source>
</reference>
<accession>A0A7T1T6Y1</accession>
<protein>
    <recommendedName>
        <fullName evidence="4">Ava_C0101 and related proteins</fullName>
    </recommendedName>
</protein>
<proteinExistence type="predicted"/>
<dbReference type="InterPro" id="IPR046038">
    <property type="entry name" value="DUF5996"/>
</dbReference>
<dbReference type="Pfam" id="PF19459">
    <property type="entry name" value="DUF5996"/>
    <property type="match status" value="1"/>
</dbReference>
<feature type="compositionally biased region" description="Basic and acidic residues" evidence="1">
    <location>
        <begin position="300"/>
        <end position="317"/>
    </location>
</feature>
<organism evidence="2 3">
    <name type="scientific">Streptomyces bathyalis</name>
    <dbReference type="NCBI Taxonomy" id="2710756"/>
    <lineage>
        <taxon>Bacteria</taxon>
        <taxon>Bacillati</taxon>
        <taxon>Actinomycetota</taxon>
        <taxon>Actinomycetes</taxon>
        <taxon>Kitasatosporales</taxon>
        <taxon>Streptomycetaceae</taxon>
        <taxon>Streptomyces</taxon>
    </lineage>
</organism>